<accession>A0A8H7U4L4</accession>
<keyword evidence="2" id="KW-0812">Transmembrane</keyword>
<evidence type="ECO:0000256" key="1">
    <source>
        <dbReference type="SAM" id="MobiDB-lite"/>
    </source>
</evidence>
<evidence type="ECO:0000313" key="3">
    <source>
        <dbReference type="EMBL" id="KAF9819388.1"/>
    </source>
</evidence>
<comment type="caution">
    <text evidence="3">The sequence shown here is derived from an EMBL/GenBank/DDBJ whole genome shotgun (WGS) entry which is preliminary data.</text>
</comment>
<dbReference type="EMBL" id="JADOXO010000019">
    <property type="protein sequence ID" value="KAF9819388.1"/>
    <property type="molecule type" value="Genomic_DNA"/>
</dbReference>
<feature type="transmembrane region" description="Helical" evidence="2">
    <location>
        <begin position="44"/>
        <end position="66"/>
    </location>
</feature>
<feature type="transmembrane region" description="Helical" evidence="2">
    <location>
        <begin position="78"/>
        <end position="104"/>
    </location>
</feature>
<evidence type="ECO:0000313" key="4">
    <source>
        <dbReference type="Proteomes" id="UP000639403"/>
    </source>
</evidence>
<keyword evidence="2" id="KW-0472">Membrane</keyword>
<organism evidence="3 4">
    <name type="scientific">Rhodonia placenta</name>
    <dbReference type="NCBI Taxonomy" id="104341"/>
    <lineage>
        <taxon>Eukaryota</taxon>
        <taxon>Fungi</taxon>
        <taxon>Dikarya</taxon>
        <taxon>Basidiomycota</taxon>
        <taxon>Agaricomycotina</taxon>
        <taxon>Agaricomycetes</taxon>
        <taxon>Polyporales</taxon>
        <taxon>Adustoporiaceae</taxon>
        <taxon>Rhodonia</taxon>
    </lineage>
</organism>
<evidence type="ECO:0000256" key="2">
    <source>
        <dbReference type="SAM" id="Phobius"/>
    </source>
</evidence>
<protein>
    <submittedName>
        <fullName evidence="3">Uncharacterized protein</fullName>
    </submittedName>
</protein>
<keyword evidence="2" id="KW-1133">Transmembrane helix</keyword>
<reference evidence="3" key="1">
    <citation type="submission" date="2020-11" db="EMBL/GenBank/DDBJ databases">
        <authorList>
            <person name="Koelle M."/>
            <person name="Horta M.A.C."/>
            <person name="Nowrousian M."/>
            <person name="Ohm R.A."/>
            <person name="Benz P."/>
            <person name="Pilgard A."/>
        </authorList>
    </citation>
    <scope>NUCLEOTIDE SEQUENCE</scope>
    <source>
        <strain evidence="3">FPRL280</strain>
    </source>
</reference>
<dbReference type="Proteomes" id="UP000639403">
    <property type="component" value="Unassembled WGS sequence"/>
</dbReference>
<reference evidence="3" key="2">
    <citation type="journal article" name="Front. Microbiol.">
        <title>Degradative Capacity of Two Strains of Rhodonia placenta: From Phenotype to Genotype.</title>
        <authorList>
            <person name="Kolle M."/>
            <person name="Horta M.A.C."/>
            <person name="Nowrousian M."/>
            <person name="Ohm R.A."/>
            <person name="Benz J.P."/>
            <person name="Pilgard A."/>
        </authorList>
    </citation>
    <scope>NUCLEOTIDE SEQUENCE</scope>
    <source>
        <strain evidence="3">FPRL280</strain>
    </source>
</reference>
<sequence length="244" mass="27572">MLVKDEQLTITQAEWFTNLFDISDVQNYYHSCQAAETSSHSTVWLFYVFAMSYDFVMLCTSTFYLLRYTPPSGRMTRLVKLMFFDGLGFFVILTAVNVFNLILFRTSDKLTQAYRTCLGEALTWIMSQKILIHLRDAAADHHRSTQVVSRPPHSPRSVSHAMRSQFDSKDSTDDEFNLSRTPAPDGLSVTDIVRNLSDVELDVEVQVGHSVTVECDPEACPNEPYRGVVWSGDGTPTAKEDTAC</sequence>
<name>A0A8H7U4L4_9APHY</name>
<feature type="compositionally biased region" description="Low complexity" evidence="1">
    <location>
        <begin position="147"/>
        <end position="160"/>
    </location>
</feature>
<proteinExistence type="predicted"/>
<feature type="region of interest" description="Disordered" evidence="1">
    <location>
        <begin position="143"/>
        <end position="182"/>
    </location>
</feature>
<dbReference type="AlphaFoldDB" id="A0A8H7U4L4"/>
<gene>
    <name evidence="3" type="ORF">IEO21_02131</name>
</gene>